<dbReference type="InParanoid" id="A0A1Y2PH69"/>
<dbReference type="EMBL" id="LAPZ01000001">
    <property type="protein sequence ID" value="OSY89137.1"/>
    <property type="molecule type" value="Genomic_DNA"/>
</dbReference>
<proteinExistence type="predicted"/>
<gene>
    <name evidence="1" type="ORF">WH52_00315</name>
</gene>
<sequence>MEYKVVPFYPVINREKDNTKKVAKQLEDIIENFSNQGWKYIRLESVETHISPIPGCFGFGSKPGFKAYRRMIVFSKE</sequence>
<evidence type="ECO:0000313" key="2">
    <source>
        <dbReference type="Proteomes" id="UP000194221"/>
    </source>
</evidence>
<protein>
    <recommendedName>
        <fullName evidence="3">DUF4177 domain-containing protein</fullName>
    </recommendedName>
</protein>
<dbReference type="OrthoDB" id="710926at2"/>
<reference evidence="1 2" key="1">
    <citation type="submission" date="2015-03" db="EMBL/GenBank/DDBJ databases">
        <title>Genome sequence of Tenacibaculum sp. S2-2, isolated from intestinal microbiota of sea cucumber, Apostichopus japonicas.</title>
        <authorList>
            <person name="Shao Z."/>
            <person name="Wang L."/>
            <person name="Li X."/>
        </authorList>
    </citation>
    <scope>NUCLEOTIDE SEQUENCE [LARGE SCALE GENOMIC DNA]</scope>
    <source>
        <strain evidence="1 2">S2-2</strain>
    </source>
</reference>
<evidence type="ECO:0008006" key="3">
    <source>
        <dbReference type="Google" id="ProtNLM"/>
    </source>
</evidence>
<dbReference type="STRING" id="1635173.WH52_00315"/>
<accession>A0A1Y2PH69</accession>
<organism evidence="1 2">
    <name type="scientific">Tenacibaculum holothuriorum</name>
    <dbReference type="NCBI Taxonomy" id="1635173"/>
    <lineage>
        <taxon>Bacteria</taxon>
        <taxon>Pseudomonadati</taxon>
        <taxon>Bacteroidota</taxon>
        <taxon>Flavobacteriia</taxon>
        <taxon>Flavobacteriales</taxon>
        <taxon>Flavobacteriaceae</taxon>
        <taxon>Tenacibaculum</taxon>
    </lineage>
</organism>
<dbReference type="RefSeq" id="WP_086028932.1">
    <property type="nucleotide sequence ID" value="NZ_LAPZ01000001.1"/>
</dbReference>
<dbReference type="AlphaFoldDB" id="A0A1Y2PH69"/>
<dbReference type="Proteomes" id="UP000194221">
    <property type="component" value="Unassembled WGS sequence"/>
</dbReference>
<keyword evidence="2" id="KW-1185">Reference proteome</keyword>
<name>A0A1Y2PH69_9FLAO</name>
<comment type="caution">
    <text evidence="1">The sequence shown here is derived from an EMBL/GenBank/DDBJ whole genome shotgun (WGS) entry which is preliminary data.</text>
</comment>
<evidence type="ECO:0000313" key="1">
    <source>
        <dbReference type="EMBL" id="OSY89137.1"/>
    </source>
</evidence>